<dbReference type="Proteomes" id="UP000305067">
    <property type="component" value="Unassembled WGS sequence"/>
</dbReference>
<protein>
    <recommendedName>
        <fullName evidence="2">F-box domain-containing protein</fullName>
    </recommendedName>
</protein>
<feature type="compositionally biased region" description="Low complexity" evidence="1">
    <location>
        <begin position="370"/>
        <end position="387"/>
    </location>
</feature>
<organism evidence="3 4">
    <name type="scientific">Pterulicium gracile</name>
    <dbReference type="NCBI Taxonomy" id="1884261"/>
    <lineage>
        <taxon>Eukaryota</taxon>
        <taxon>Fungi</taxon>
        <taxon>Dikarya</taxon>
        <taxon>Basidiomycota</taxon>
        <taxon>Agaricomycotina</taxon>
        <taxon>Agaricomycetes</taxon>
        <taxon>Agaricomycetidae</taxon>
        <taxon>Agaricales</taxon>
        <taxon>Pleurotineae</taxon>
        <taxon>Pterulaceae</taxon>
        <taxon>Pterulicium</taxon>
    </lineage>
</organism>
<feature type="region of interest" description="Disordered" evidence="1">
    <location>
        <begin position="370"/>
        <end position="389"/>
    </location>
</feature>
<dbReference type="SUPFAM" id="SSF81383">
    <property type="entry name" value="F-box domain"/>
    <property type="match status" value="1"/>
</dbReference>
<accession>A0A5C3QDC5</accession>
<dbReference type="CDD" id="cd09917">
    <property type="entry name" value="F-box_SF"/>
    <property type="match status" value="1"/>
</dbReference>
<dbReference type="InterPro" id="IPR001810">
    <property type="entry name" value="F-box_dom"/>
</dbReference>
<feature type="non-terminal residue" evidence="3">
    <location>
        <position position="498"/>
    </location>
</feature>
<dbReference type="OrthoDB" id="3034442at2759"/>
<dbReference type="Gene3D" id="1.20.1280.50">
    <property type="match status" value="1"/>
</dbReference>
<feature type="domain" description="F-box" evidence="2">
    <location>
        <begin position="1"/>
        <end position="44"/>
    </location>
</feature>
<evidence type="ECO:0000313" key="4">
    <source>
        <dbReference type="Proteomes" id="UP000305067"/>
    </source>
</evidence>
<dbReference type="AlphaFoldDB" id="A0A5C3QDC5"/>
<evidence type="ECO:0000313" key="3">
    <source>
        <dbReference type="EMBL" id="TFL00066.1"/>
    </source>
</evidence>
<reference evidence="3 4" key="1">
    <citation type="journal article" date="2019" name="Nat. Ecol. Evol.">
        <title>Megaphylogeny resolves global patterns of mushroom evolution.</title>
        <authorList>
            <person name="Varga T."/>
            <person name="Krizsan K."/>
            <person name="Foldi C."/>
            <person name="Dima B."/>
            <person name="Sanchez-Garcia M."/>
            <person name="Sanchez-Ramirez S."/>
            <person name="Szollosi G.J."/>
            <person name="Szarkandi J.G."/>
            <person name="Papp V."/>
            <person name="Albert L."/>
            <person name="Andreopoulos W."/>
            <person name="Angelini C."/>
            <person name="Antonin V."/>
            <person name="Barry K.W."/>
            <person name="Bougher N.L."/>
            <person name="Buchanan P."/>
            <person name="Buyck B."/>
            <person name="Bense V."/>
            <person name="Catcheside P."/>
            <person name="Chovatia M."/>
            <person name="Cooper J."/>
            <person name="Damon W."/>
            <person name="Desjardin D."/>
            <person name="Finy P."/>
            <person name="Geml J."/>
            <person name="Haridas S."/>
            <person name="Hughes K."/>
            <person name="Justo A."/>
            <person name="Karasinski D."/>
            <person name="Kautmanova I."/>
            <person name="Kiss B."/>
            <person name="Kocsube S."/>
            <person name="Kotiranta H."/>
            <person name="LaButti K.M."/>
            <person name="Lechner B.E."/>
            <person name="Liimatainen K."/>
            <person name="Lipzen A."/>
            <person name="Lukacs Z."/>
            <person name="Mihaltcheva S."/>
            <person name="Morgado L.N."/>
            <person name="Niskanen T."/>
            <person name="Noordeloos M.E."/>
            <person name="Ohm R.A."/>
            <person name="Ortiz-Santana B."/>
            <person name="Ovrebo C."/>
            <person name="Racz N."/>
            <person name="Riley R."/>
            <person name="Savchenko A."/>
            <person name="Shiryaev A."/>
            <person name="Soop K."/>
            <person name="Spirin V."/>
            <person name="Szebenyi C."/>
            <person name="Tomsovsky M."/>
            <person name="Tulloss R.E."/>
            <person name="Uehling J."/>
            <person name="Grigoriev I.V."/>
            <person name="Vagvolgyi C."/>
            <person name="Papp T."/>
            <person name="Martin F.M."/>
            <person name="Miettinen O."/>
            <person name="Hibbett D.S."/>
            <person name="Nagy L.G."/>
        </authorList>
    </citation>
    <scope>NUCLEOTIDE SEQUENCE [LARGE SCALE GENOMIC DNA]</scope>
    <source>
        <strain evidence="3 4">CBS 309.79</strain>
    </source>
</reference>
<evidence type="ECO:0000256" key="1">
    <source>
        <dbReference type="SAM" id="MobiDB-lite"/>
    </source>
</evidence>
<gene>
    <name evidence="3" type="ORF">BDV98DRAFT_480386</name>
</gene>
<feature type="non-terminal residue" evidence="3">
    <location>
        <position position="1"/>
    </location>
</feature>
<dbReference type="Pfam" id="PF12937">
    <property type="entry name" value="F-box-like"/>
    <property type="match status" value="1"/>
</dbReference>
<dbReference type="STRING" id="1884261.A0A5C3QDC5"/>
<dbReference type="InterPro" id="IPR036047">
    <property type="entry name" value="F-box-like_dom_sf"/>
</dbReference>
<evidence type="ECO:0000259" key="2">
    <source>
        <dbReference type="PROSITE" id="PS50181"/>
    </source>
</evidence>
<sequence length="498" mass="54166">LDVVNDDVLLHVFRFLHVPDVVAIRQTCKRLSVLSRVRLLWQTIVQEQIVSRGLPFINTIARPLSKMRQPELEARARRAYRLSLAWSTLSSTSSTSSLSQSYSPSSNVFDIRFLPGHDGRRFMTVSGGIWFHVSIWEINSGEGGDSSESGGGQAARKLVEWGPKGLVISALVLNDVEGTEATMAVSTNRDECVSFLLCLQSSEISCLRAASHQPMLLHGDLLVTSNDFSTTVIWNWKTGAHVTLQQPADDAGLWHDRCVQVLLTHQSVLVVRARSIHLFPLPSFLVASPAPISGVEPIISHSFGWINSIHVQVSVCGEQSSDDEHESGGGRKGDWPALTILCREEGADFWSAQAHQIQMYVLEPNPAFVSESTSTDSSTSSTSHTESPAANIPYLFPPLLTARASSKKGYSRCSQVILGQRGTAVWIQPRERSGMGLVGMAGGMTMGDGDGMGDDVAQVKGRPLWTNGKNDWTSVDYDEVNGRIALGTSGGRVVVMGI</sequence>
<proteinExistence type="predicted"/>
<dbReference type="EMBL" id="ML178830">
    <property type="protein sequence ID" value="TFL00066.1"/>
    <property type="molecule type" value="Genomic_DNA"/>
</dbReference>
<name>A0A5C3QDC5_9AGAR</name>
<dbReference type="PROSITE" id="PS50181">
    <property type="entry name" value="FBOX"/>
    <property type="match status" value="1"/>
</dbReference>
<keyword evidence="4" id="KW-1185">Reference proteome</keyword>